<evidence type="ECO:0000313" key="5">
    <source>
        <dbReference type="Proteomes" id="UP000242258"/>
    </source>
</evidence>
<dbReference type="STRING" id="1628148.BI198_04305"/>
<dbReference type="PROSITE" id="PS50894">
    <property type="entry name" value="HPT"/>
    <property type="match status" value="1"/>
</dbReference>
<keyword evidence="1" id="KW-0902">Two-component regulatory system</keyword>
<feature type="modified residue" description="Phosphohistidine" evidence="2">
    <location>
        <position position="58"/>
    </location>
</feature>
<evidence type="ECO:0000259" key="3">
    <source>
        <dbReference type="PROSITE" id="PS50894"/>
    </source>
</evidence>
<evidence type="ECO:0000256" key="1">
    <source>
        <dbReference type="ARBA" id="ARBA00023012"/>
    </source>
</evidence>
<dbReference type="InterPro" id="IPR008207">
    <property type="entry name" value="Sig_transdc_His_kin_Hpt_dom"/>
</dbReference>
<dbReference type="Proteomes" id="UP000242258">
    <property type="component" value="Unassembled WGS sequence"/>
</dbReference>
<dbReference type="GO" id="GO:0000160">
    <property type="term" value="P:phosphorelay signal transduction system"/>
    <property type="evidence" value="ECO:0007669"/>
    <property type="project" value="UniProtKB-KW"/>
</dbReference>
<dbReference type="GO" id="GO:0004672">
    <property type="term" value="F:protein kinase activity"/>
    <property type="evidence" value="ECO:0007669"/>
    <property type="project" value="UniProtKB-ARBA"/>
</dbReference>
<dbReference type="InterPro" id="IPR036641">
    <property type="entry name" value="HPT_dom_sf"/>
</dbReference>
<keyword evidence="5" id="KW-1185">Reference proteome</keyword>
<protein>
    <recommendedName>
        <fullName evidence="3">HPt domain-containing protein</fullName>
    </recommendedName>
</protein>
<dbReference type="Pfam" id="PF01627">
    <property type="entry name" value="Hpt"/>
    <property type="match status" value="1"/>
</dbReference>
<dbReference type="RefSeq" id="WP_070048440.1">
    <property type="nucleotide sequence ID" value="NZ_CBCSDO010000003.1"/>
</dbReference>
<dbReference type="EMBL" id="MKEK01000001">
    <property type="protein sequence ID" value="OEY68874.1"/>
    <property type="molecule type" value="Genomic_DNA"/>
</dbReference>
<dbReference type="OrthoDB" id="5766771at2"/>
<comment type="caution">
    <text evidence="4">The sequence shown here is derived from an EMBL/GenBank/DDBJ whole genome shotgun (WGS) entry which is preliminary data.</text>
</comment>
<dbReference type="AlphaFoldDB" id="A0A1E7Q3U7"/>
<evidence type="ECO:0000256" key="2">
    <source>
        <dbReference type="PROSITE-ProRule" id="PRU00110"/>
    </source>
</evidence>
<organism evidence="4 5">
    <name type="scientific">Rheinheimera salexigens</name>
    <dbReference type="NCBI Taxonomy" id="1628148"/>
    <lineage>
        <taxon>Bacteria</taxon>
        <taxon>Pseudomonadati</taxon>
        <taxon>Pseudomonadota</taxon>
        <taxon>Gammaproteobacteria</taxon>
        <taxon>Chromatiales</taxon>
        <taxon>Chromatiaceae</taxon>
        <taxon>Rheinheimera</taxon>
    </lineage>
</organism>
<accession>A0A1E7Q3U7</accession>
<proteinExistence type="predicted"/>
<sequence length="200" mass="22010">MNLLNTATLKKLLLLSNKNQAPLLHLLQTMVDNCSPTITALQQAFSSNDAVTAQHLLHKVRGSFATIGAEQFAQQCAELEQQLQIHTLPSQAEQNLTFNLYQDSCTELQLFIQQQAAAKDSVADIDLHHLLHLLEQQNMAATALASTGTAQLKLLLPAKEVANFFQQLAILNYSAAATLLRTHLVAKHYNKRGGDLNGFK</sequence>
<gene>
    <name evidence="4" type="ORF">BI198_04305</name>
</gene>
<dbReference type="Gene3D" id="1.20.120.160">
    <property type="entry name" value="HPT domain"/>
    <property type="match status" value="1"/>
</dbReference>
<name>A0A1E7Q3U7_9GAMM</name>
<keyword evidence="2" id="KW-0597">Phosphoprotein</keyword>
<reference evidence="5" key="1">
    <citation type="submission" date="2016-09" db="EMBL/GenBank/DDBJ databases">
        <authorList>
            <person name="Wan X."/>
            <person name="Hou S."/>
        </authorList>
    </citation>
    <scope>NUCLEOTIDE SEQUENCE [LARGE SCALE GENOMIC DNA]</scope>
    <source>
        <strain evidence="5">KH87</strain>
    </source>
</reference>
<dbReference type="SUPFAM" id="SSF47226">
    <property type="entry name" value="Histidine-containing phosphotransfer domain, HPT domain"/>
    <property type="match status" value="1"/>
</dbReference>
<feature type="domain" description="HPt" evidence="3">
    <location>
        <begin position="19"/>
        <end position="115"/>
    </location>
</feature>
<evidence type="ECO:0000313" key="4">
    <source>
        <dbReference type="EMBL" id="OEY68874.1"/>
    </source>
</evidence>